<keyword evidence="3" id="KW-0813">Transport</keyword>
<dbReference type="AlphaFoldDB" id="A0A1H9G328"/>
<evidence type="ECO:0000256" key="6">
    <source>
        <dbReference type="ARBA" id="ARBA00023136"/>
    </source>
</evidence>
<evidence type="ECO:0000256" key="2">
    <source>
        <dbReference type="ARBA" id="ARBA00007613"/>
    </source>
</evidence>
<proteinExistence type="inferred from homology"/>
<keyword evidence="10" id="KW-1185">Reference proteome</keyword>
<name>A0A1H9G328_FLAFI</name>
<accession>A0A1H9G328</accession>
<feature type="signal peptide" evidence="8">
    <location>
        <begin position="1"/>
        <end position="21"/>
    </location>
</feature>
<evidence type="ECO:0000256" key="7">
    <source>
        <dbReference type="ARBA" id="ARBA00023237"/>
    </source>
</evidence>
<keyword evidence="5" id="KW-0812">Transmembrane</keyword>
<keyword evidence="8" id="KW-0732">Signal</keyword>
<dbReference type="SUPFAM" id="SSF56954">
    <property type="entry name" value="Outer membrane efflux proteins (OEP)"/>
    <property type="match status" value="1"/>
</dbReference>
<comment type="subcellular location">
    <subcellularLocation>
        <location evidence="1">Cell outer membrane</location>
    </subcellularLocation>
</comment>
<dbReference type="EMBL" id="FOFZ01000002">
    <property type="protein sequence ID" value="SEQ44373.1"/>
    <property type="molecule type" value="Genomic_DNA"/>
</dbReference>
<keyword evidence="6" id="KW-0472">Membrane</keyword>
<dbReference type="GO" id="GO:0015562">
    <property type="term" value="F:efflux transmembrane transporter activity"/>
    <property type="evidence" value="ECO:0007669"/>
    <property type="project" value="InterPro"/>
</dbReference>
<dbReference type="GO" id="GO:0015288">
    <property type="term" value="F:porin activity"/>
    <property type="evidence" value="ECO:0007669"/>
    <property type="project" value="TreeGrafter"/>
</dbReference>
<evidence type="ECO:0000256" key="5">
    <source>
        <dbReference type="ARBA" id="ARBA00022692"/>
    </source>
</evidence>
<dbReference type="InterPro" id="IPR003423">
    <property type="entry name" value="OMP_efflux"/>
</dbReference>
<evidence type="ECO:0000256" key="1">
    <source>
        <dbReference type="ARBA" id="ARBA00004442"/>
    </source>
</evidence>
<keyword evidence="7" id="KW-0998">Cell outer membrane</keyword>
<evidence type="ECO:0000256" key="8">
    <source>
        <dbReference type="SAM" id="SignalP"/>
    </source>
</evidence>
<evidence type="ECO:0000256" key="4">
    <source>
        <dbReference type="ARBA" id="ARBA00022452"/>
    </source>
</evidence>
<dbReference type="GO" id="GO:0009279">
    <property type="term" value="C:cell outer membrane"/>
    <property type="evidence" value="ECO:0007669"/>
    <property type="project" value="UniProtKB-SubCell"/>
</dbReference>
<sequence length="456" mass="50724">MSNKIYFSLILLLLYSLTSNAQTKKWTLKECVNYALEHNISIKQTELDIKTSTIDKRGAIGSFLPSLNANASHSWNIGLNQDITTGLLQNQTTQFTSAGANVGIDIYKGLQNQNSLRRANLSIVGAKYQLVKMQEDIALNVANAFLQVLFNKENLKVQVDQRSINEKQLVRSQELVNAGTIPKGDLLDVKATLASDNQKVITAENSLLISKLSLAQLLQLDSFQDFDVVDDTEAKDVNSILLQTPTAIYDKAKEQRTELKIAQTNLEIAEKSVAIAKGGLLPTLIGFYNFNTRISYADVALRDNTGKVIGTQAPPPFFTQFGDNKGQSFGAQLSIPVFNGFSARNNVERSKVNLEKSKIAVEQQSLDLQRNVYTAFTDAKGALNAHESSIVALESRQEAYYYAKEKFDVGLMNSFDLNQSQTLLSNAQSDVLRTKYDYIFKIKILEFYFGIPIIKN</sequence>
<dbReference type="PANTHER" id="PTHR30026">
    <property type="entry name" value="OUTER MEMBRANE PROTEIN TOLC"/>
    <property type="match status" value="1"/>
</dbReference>
<evidence type="ECO:0000256" key="3">
    <source>
        <dbReference type="ARBA" id="ARBA00022448"/>
    </source>
</evidence>
<dbReference type="GO" id="GO:1990281">
    <property type="term" value="C:efflux pump complex"/>
    <property type="evidence" value="ECO:0007669"/>
    <property type="project" value="TreeGrafter"/>
</dbReference>
<dbReference type="RefSeq" id="WP_074721761.1">
    <property type="nucleotide sequence ID" value="NZ_CBCRVS010000001.1"/>
</dbReference>
<protein>
    <submittedName>
        <fullName evidence="9">Outer membrane protein</fullName>
    </submittedName>
</protein>
<evidence type="ECO:0000313" key="9">
    <source>
        <dbReference type="EMBL" id="SEQ44373.1"/>
    </source>
</evidence>
<comment type="similarity">
    <text evidence="2">Belongs to the outer membrane factor (OMF) (TC 1.B.17) family.</text>
</comment>
<dbReference type="Pfam" id="PF02321">
    <property type="entry name" value="OEP"/>
    <property type="match status" value="2"/>
</dbReference>
<evidence type="ECO:0000313" key="10">
    <source>
        <dbReference type="Proteomes" id="UP000183658"/>
    </source>
</evidence>
<dbReference type="Gene3D" id="1.20.1600.10">
    <property type="entry name" value="Outer membrane efflux proteins (OEP)"/>
    <property type="match status" value="1"/>
</dbReference>
<reference evidence="10" key="1">
    <citation type="submission" date="2016-10" db="EMBL/GenBank/DDBJ databases">
        <authorList>
            <person name="Varghese N."/>
            <person name="Submissions S."/>
        </authorList>
    </citation>
    <scope>NUCLEOTIDE SEQUENCE [LARGE SCALE GENOMIC DNA]</scope>
    <source>
        <strain evidence="10">DSM 15719</strain>
    </source>
</reference>
<feature type="chain" id="PRO_5010300279" evidence="8">
    <location>
        <begin position="22"/>
        <end position="456"/>
    </location>
</feature>
<dbReference type="OrthoDB" id="9811587at2"/>
<dbReference type="InterPro" id="IPR051906">
    <property type="entry name" value="TolC-like"/>
</dbReference>
<organism evidence="9 10">
    <name type="scientific">Flavobacterium frigoris</name>
    <dbReference type="NCBI Taxonomy" id="229204"/>
    <lineage>
        <taxon>Bacteria</taxon>
        <taxon>Pseudomonadati</taxon>
        <taxon>Bacteroidota</taxon>
        <taxon>Flavobacteriia</taxon>
        <taxon>Flavobacteriales</taxon>
        <taxon>Flavobacteriaceae</taxon>
        <taxon>Flavobacterium</taxon>
    </lineage>
</organism>
<gene>
    <name evidence="9" type="ORF">SAMN05444355_102368</name>
</gene>
<keyword evidence="4" id="KW-1134">Transmembrane beta strand</keyword>
<dbReference type="Proteomes" id="UP000183658">
    <property type="component" value="Unassembled WGS sequence"/>
</dbReference>
<dbReference type="PANTHER" id="PTHR30026:SF20">
    <property type="entry name" value="OUTER MEMBRANE PROTEIN TOLC"/>
    <property type="match status" value="1"/>
</dbReference>